<feature type="compositionally biased region" description="Low complexity" evidence="1">
    <location>
        <begin position="41"/>
        <end position="56"/>
    </location>
</feature>
<sequence>MSSVEPPSAPRPLWVAGVVALGVAAVALAFGVFSLFGGDTPTDQLGQQQTTTTEPAPGSPPPPAPPTSEPAPQVTTTVPPPATTTPPTTTATPPSSAGGGGGGGTPGKPRTGIRVYNNSTIPKLADRAAQDIREAGWTVEQVDNYPHGVIYTSTVYFTSGTDEETTARTLAGEFGMRVEPRFEGIKDAKPGVIVIVTKDYKNAASAK</sequence>
<keyword evidence="2" id="KW-0472">Membrane</keyword>
<feature type="compositionally biased region" description="Low complexity" evidence="1">
    <location>
        <begin position="85"/>
        <end position="96"/>
    </location>
</feature>
<evidence type="ECO:0000256" key="1">
    <source>
        <dbReference type="SAM" id="MobiDB-lite"/>
    </source>
</evidence>
<evidence type="ECO:0000313" key="5">
    <source>
        <dbReference type="Proteomes" id="UP001501747"/>
    </source>
</evidence>
<name>A0ABP7R7K6_9PSEU</name>
<keyword evidence="2" id="KW-0812">Transmembrane</keyword>
<dbReference type="EMBL" id="BAABAL010000005">
    <property type="protein sequence ID" value="GAA3993753.1"/>
    <property type="molecule type" value="Genomic_DNA"/>
</dbReference>
<gene>
    <name evidence="4" type="ORF">GCM10022247_11530</name>
</gene>
<evidence type="ECO:0000256" key="2">
    <source>
        <dbReference type="SAM" id="Phobius"/>
    </source>
</evidence>
<feature type="compositionally biased region" description="Gly residues" evidence="1">
    <location>
        <begin position="97"/>
        <end position="106"/>
    </location>
</feature>
<dbReference type="Pfam" id="PF13399">
    <property type="entry name" value="LytR_C"/>
    <property type="match status" value="1"/>
</dbReference>
<organism evidence="4 5">
    <name type="scientific">Allokutzneria multivorans</name>
    <dbReference type="NCBI Taxonomy" id="1142134"/>
    <lineage>
        <taxon>Bacteria</taxon>
        <taxon>Bacillati</taxon>
        <taxon>Actinomycetota</taxon>
        <taxon>Actinomycetes</taxon>
        <taxon>Pseudonocardiales</taxon>
        <taxon>Pseudonocardiaceae</taxon>
        <taxon>Allokutzneria</taxon>
    </lineage>
</organism>
<dbReference type="Gene3D" id="3.30.70.2390">
    <property type="match status" value="1"/>
</dbReference>
<dbReference type="InterPro" id="IPR027381">
    <property type="entry name" value="LytR/CpsA/Psr_C"/>
</dbReference>
<comment type="caution">
    <text evidence="4">The sequence shown here is derived from an EMBL/GenBank/DDBJ whole genome shotgun (WGS) entry which is preliminary data.</text>
</comment>
<feature type="transmembrane region" description="Helical" evidence="2">
    <location>
        <begin position="12"/>
        <end position="36"/>
    </location>
</feature>
<proteinExistence type="predicted"/>
<keyword evidence="5" id="KW-1185">Reference proteome</keyword>
<feature type="region of interest" description="Disordered" evidence="1">
    <location>
        <begin position="41"/>
        <end position="112"/>
    </location>
</feature>
<dbReference type="RefSeq" id="WP_344871458.1">
    <property type="nucleotide sequence ID" value="NZ_BAABAL010000005.1"/>
</dbReference>
<dbReference type="Proteomes" id="UP001501747">
    <property type="component" value="Unassembled WGS sequence"/>
</dbReference>
<feature type="compositionally biased region" description="Pro residues" evidence="1">
    <location>
        <begin position="57"/>
        <end position="69"/>
    </location>
</feature>
<evidence type="ECO:0000259" key="3">
    <source>
        <dbReference type="Pfam" id="PF13399"/>
    </source>
</evidence>
<keyword evidence="2" id="KW-1133">Transmembrane helix</keyword>
<evidence type="ECO:0000313" key="4">
    <source>
        <dbReference type="EMBL" id="GAA3993753.1"/>
    </source>
</evidence>
<feature type="domain" description="LytR/CpsA/Psr regulator C-terminal" evidence="3">
    <location>
        <begin position="112"/>
        <end position="200"/>
    </location>
</feature>
<protein>
    <recommendedName>
        <fullName evidence="3">LytR/CpsA/Psr regulator C-terminal domain-containing protein</fullName>
    </recommendedName>
</protein>
<accession>A0ABP7R7K6</accession>
<reference evidence="5" key="1">
    <citation type="journal article" date="2019" name="Int. J. Syst. Evol. Microbiol.">
        <title>The Global Catalogue of Microorganisms (GCM) 10K type strain sequencing project: providing services to taxonomists for standard genome sequencing and annotation.</title>
        <authorList>
            <consortium name="The Broad Institute Genomics Platform"/>
            <consortium name="The Broad Institute Genome Sequencing Center for Infectious Disease"/>
            <person name="Wu L."/>
            <person name="Ma J."/>
        </authorList>
    </citation>
    <scope>NUCLEOTIDE SEQUENCE [LARGE SCALE GENOMIC DNA]</scope>
    <source>
        <strain evidence="5">JCM 17342</strain>
    </source>
</reference>